<evidence type="ECO:0000256" key="5">
    <source>
        <dbReference type="ARBA" id="ARBA00022691"/>
    </source>
</evidence>
<gene>
    <name evidence="7" type="primary">trmB</name>
    <name evidence="8" type="ORF">CRV12_02455</name>
</gene>
<evidence type="ECO:0000313" key="9">
    <source>
        <dbReference type="Proteomes" id="UP000296153"/>
    </source>
</evidence>
<keyword evidence="5 7" id="KW-0949">S-adenosyl-L-methionine</keyword>
<comment type="pathway">
    <text evidence="7">tRNA modification; N(7)-methylguanine-tRNA biosynthesis.</text>
</comment>
<comment type="catalytic activity">
    <reaction evidence="1 7">
        <text>guanosine(46) in tRNA + S-adenosyl-L-methionine = N(7)-methylguanosine(46) in tRNA + S-adenosyl-L-homocysteine</text>
        <dbReference type="Rhea" id="RHEA:42708"/>
        <dbReference type="Rhea" id="RHEA-COMP:10188"/>
        <dbReference type="Rhea" id="RHEA-COMP:10189"/>
        <dbReference type="ChEBI" id="CHEBI:57856"/>
        <dbReference type="ChEBI" id="CHEBI:59789"/>
        <dbReference type="ChEBI" id="CHEBI:74269"/>
        <dbReference type="ChEBI" id="CHEBI:74480"/>
        <dbReference type="EC" id="2.1.1.33"/>
    </reaction>
</comment>
<feature type="binding site" evidence="7">
    <location>
        <position position="98"/>
    </location>
    <ligand>
        <name>S-adenosyl-L-methionine</name>
        <dbReference type="ChEBI" id="CHEBI:59789"/>
    </ligand>
</feature>
<dbReference type="SUPFAM" id="SSF53335">
    <property type="entry name" value="S-adenosyl-L-methionine-dependent methyltransferases"/>
    <property type="match status" value="1"/>
</dbReference>
<protein>
    <recommendedName>
        <fullName evidence="7">tRNA (guanine-N(7)-)-methyltransferase</fullName>
        <ecNumber evidence="7">2.1.1.33</ecNumber>
    </recommendedName>
    <alternativeName>
        <fullName evidence="7">tRNA (guanine(46)-N(7))-methyltransferase</fullName>
    </alternativeName>
    <alternativeName>
        <fullName evidence="7">tRNA(m7G46)-methyltransferase</fullName>
    </alternativeName>
</protein>
<dbReference type="PANTHER" id="PTHR23417">
    <property type="entry name" value="3-DEOXY-D-MANNO-OCTULOSONIC-ACID TRANSFERASE/TRNA GUANINE-N 7 - -METHYLTRANSFERASE"/>
    <property type="match status" value="1"/>
</dbReference>
<proteinExistence type="inferred from homology"/>
<dbReference type="Proteomes" id="UP000296153">
    <property type="component" value="Unassembled WGS sequence"/>
</dbReference>
<comment type="similarity">
    <text evidence="7">Belongs to the class I-like SAM-binding methyltransferase superfamily. TrmB family.</text>
</comment>
<feature type="binding site" evidence="7">
    <location>
        <position position="148"/>
    </location>
    <ligand>
        <name>S-adenosyl-L-methionine</name>
        <dbReference type="ChEBI" id="CHEBI:59789"/>
    </ligand>
</feature>
<name>A0A2P5SZS4_9GAMM</name>
<dbReference type="Gene3D" id="3.40.50.150">
    <property type="entry name" value="Vaccinia Virus protein VP39"/>
    <property type="match status" value="1"/>
</dbReference>
<reference evidence="8 9" key="1">
    <citation type="journal article" date="2018" name="Genome Biol. Evol.">
        <title>Cladogenesis and Genomic Streamlining in Extracellular Endosymbionts of Tropical Stink Bugs.</title>
        <authorList>
            <person name="Otero-Bravo A."/>
            <person name="Goffredi S."/>
            <person name="Sabree Z.L."/>
        </authorList>
    </citation>
    <scope>NUCLEOTIDE SEQUENCE [LARGE SCALE GENOMIC DNA]</scope>
    <source>
        <strain evidence="8 9">SoEE</strain>
    </source>
</reference>
<feature type="binding site" evidence="7">
    <location>
        <position position="185"/>
    </location>
    <ligand>
        <name>substrate</name>
    </ligand>
</feature>
<sequence>MIDNIFSLKNKSSKIYNNSFYPRIRSFVHRRKKLTNNQQLALDDYWASIGIEFQSKLINLSELFGSDKLLVLDIGFGMDSNLVNMARNNSDQNFLGVETYLPGICNCLIEAKTAEIKNLRLIYHDIVEVLEKMIPDNSIHRLQLFFPDPWPKTCHHKRRIVNLPFINLVTQKLNLYGALFHIITDCEKYAFYIIKIINNTTNYKNRSLKDYNKNDSSPITKFEKRGQILGNKIYELIFEKIK</sequence>
<keyword evidence="4 7" id="KW-0808">Transferase</keyword>
<dbReference type="OrthoDB" id="9802090at2"/>
<comment type="caution">
    <text evidence="8">The sequence shown here is derived from an EMBL/GenBank/DDBJ whole genome shotgun (WGS) entry which is preliminary data.</text>
</comment>
<evidence type="ECO:0000256" key="7">
    <source>
        <dbReference type="HAMAP-Rule" id="MF_01057"/>
    </source>
</evidence>
<feature type="binding site" evidence="7">
    <location>
        <position position="73"/>
    </location>
    <ligand>
        <name>S-adenosyl-L-methionine</name>
        <dbReference type="ChEBI" id="CHEBI:59789"/>
    </ligand>
</feature>
<evidence type="ECO:0000313" key="8">
    <source>
        <dbReference type="EMBL" id="PPI87835.1"/>
    </source>
</evidence>
<comment type="function">
    <text evidence="2 7">Catalyzes the formation of N(7)-methylguanine at position 46 (m7G46) in tRNA.</text>
</comment>
<accession>A0A2P5SZS4</accession>
<keyword evidence="3 7" id="KW-0489">Methyltransferase</keyword>
<evidence type="ECO:0000256" key="6">
    <source>
        <dbReference type="ARBA" id="ARBA00022694"/>
    </source>
</evidence>
<comment type="caution">
    <text evidence="7">Lacks conserved residue(s) required for the propagation of feature annotation.</text>
</comment>
<dbReference type="InterPro" id="IPR055361">
    <property type="entry name" value="tRNA_methyltr_TrmB_bact"/>
</dbReference>
<dbReference type="PROSITE" id="PS51625">
    <property type="entry name" value="SAM_MT_TRMB"/>
    <property type="match status" value="1"/>
</dbReference>
<dbReference type="UniPathway" id="UPA00989"/>
<evidence type="ECO:0000256" key="2">
    <source>
        <dbReference type="ARBA" id="ARBA00003015"/>
    </source>
</evidence>
<dbReference type="GO" id="GO:0043527">
    <property type="term" value="C:tRNA methyltransferase complex"/>
    <property type="evidence" value="ECO:0007669"/>
    <property type="project" value="TreeGrafter"/>
</dbReference>
<dbReference type="AlphaFoldDB" id="A0A2P5SZS4"/>
<dbReference type="RefSeq" id="WP_136131080.1">
    <property type="nucleotide sequence ID" value="NZ_PDKT01000003.1"/>
</dbReference>
<dbReference type="InterPro" id="IPR029063">
    <property type="entry name" value="SAM-dependent_MTases_sf"/>
</dbReference>
<dbReference type="NCBIfam" id="TIGR00091">
    <property type="entry name" value="tRNA (guanosine(46)-N7)-methyltransferase TrmB"/>
    <property type="match status" value="1"/>
</dbReference>
<dbReference type="PANTHER" id="PTHR23417:SF14">
    <property type="entry name" value="PENTACOTRIPEPTIDE-REPEAT REGION OF PRORP DOMAIN-CONTAINING PROTEIN"/>
    <property type="match status" value="1"/>
</dbReference>
<dbReference type="InterPro" id="IPR003358">
    <property type="entry name" value="tRNA_(Gua-N-7)_MeTrfase_Trmb"/>
</dbReference>
<feature type="binding site" evidence="7">
    <location>
        <begin position="220"/>
        <end position="223"/>
    </location>
    <ligand>
        <name>substrate</name>
    </ligand>
</feature>
<keyword evidence="6 7" id="KW-0819">tRNA processing</keyword>
<dbReference type="Pfam" id="PF02390">
    <property type="entry name" value="Methyltransf_4"/>
    <property type="match status" value="1"/>
</dbReference>
<comment type="subunit">
    <text evidence="7">Monomer.</text>
</comment>
<evidence type="ECO:0000256" key="4">
    <source>
        <dbReference type="ARBA" id="ARBA00022679"/>
    </source>
</evidence>
<organism evidence="8 9">
    <name type="scientific">Candidatus Pantoea edessiphila</name>
    <dbReference type="NCBI Taxonomy" id="2044610"/>
    <lineage>
        <taxon>Bacteria</taxon>
        <taxon>Pseudomonadati</taxon>
        <taxon>Pseudomonadota</taxon>
        <taxon>Gammaproteobacteria</taxon>
        <taxon>Enterobacterales</taxon>
        <taxon>Erwiniaceae</taxon>
        <taxon>Pantoea</taxon>
    </lineage>
</organism>
<dbReference type="HAMAP" id="MF_01057">
    <property type="entry name" value="tRNA_methyltr_TrmB"/>
    <property type="match status" value="1"/>
</dbReference>
<evidence type="ECO:0000256" key="3">
    <source>
        <dbReference type="ARBA" id="ARBA00022603"/>
    </source>
</evidence>
<feature type="binding site" evidence="7">
    <location>
        <position position="125"/>
    </location>
    <ligand>
        <name>S-adenosyl-L-methionine</name>
        <dbReference type="ChEBI" id="CHEBI:59789"/>
    </ligand>
</feature>
<dbReference type="EC" id="2.1.1.33" evidence="7"/>
<evidence type="ECO:0000256" key="1">
    <source>
        <dbReference type="ARBA" id="ARBA00000142"/>
    </source>
</evidence>
<feature type="binding site" evidence="7">
    <location>
        <position position="152"/>
    </location>
    <ligand>
        <name>substrate</name>
    </ligand>
</feature>
<dbReference type="GO" id="GO:0008176">
    <property type="term" value="F:tRNA (guanine(46)-N7)-methyltransferase activity"/>
    <property type="evidence" value="ECO:0007669"/>
    <property type="project" value="UniProtKB-UniRule"/>
</dbReference>
<dbReference type="EMBL" id="PDKT01000003">
    <property type="protein sequence ID" value="PPI87835.1"/>
    <property type="molecule type" value="Genomic_DNA"/>
</dbReference>